<organism evidence="1 2">
    <name type="scientific">Dermatophagoides pteronyssinus</name>
    <name type="common">European house dust mite</name>
    <dbReference type="NCBI Taxonomy" id="6956"/>
    <lineage>
        <taxon>Eukaryota</taxon>
        <taxon>Metazoa</taxon>
        <taxon>Ecdysozoa</taxon>
        <taxon>Arthropoda</taxon>
        <taxon>Chelicerata</taxon>
        <taxon>Arachnida</taxon>
        <taxon>Acari</taxon>
        <taxon>Acariformes</taxon>
        <taxon>Sarcoptiformes</taxon>
        <taxon>Astigmata</taxon>
        <taxon>Psoroptidia</taxon>
        <taxon>Analgoidea</taxon>
        <taxon>Pyroglyphidae</taxon>
        <taxon>Dermatophagoidinae</taxon>
        <taxon>Dermatophagoides</taxon>
    </lineage>
</organism>
<sequence length="62" mass="7194">MKCVCVDARNSWSEKNISNFVFDHHSNQDAHTFQWAARFCAKRLSRSSATVKRIPRPRGNET</sequence>
<reference evidence="1 2" key="2">
    <citation type="journal article" date="2022" name="Mol. Biol. Evol.">
        <title>Comparative Genomics Reveals Insights into the Divergent Evolution of Astigmatic Mites and Household Pest Adaptations.</title>
        <authorList>
            <person name="Xiong Q."/>
            <person name="Wan A.T."/>
            <person name="Liu X."/>
            <person name="Fung C.S."/>
            <person name="Xiao X."/>
            <person name="Malainual N."/>
            <person name="Hou J."/>
            <person name="Wang L."/>
            <person name="Wang M."/>
            <person name="Yang K.Y."/>
            <person name="Cui Y."/>
            <person name="Leung E.L."/>
            <person name="Nong W."/>
            <person name="Shin S.K."/>
            <person name="Au S.W."/>
            <person name="Jeong K.Y."/>
            <person name="Chew F.T."/>
            <person name="Hui J.H."/>
            <person name="Leung T.F."/>
            <person name="Tungtrongchitr A."/>
            <person name="Zhong N."/>
            <person name="Liu Z."/>
            <person name="Tsui S.K."/>
        </authorList>
    </citation>
    <scope>NUCLEOTIDE SEQUENCE [LARGE SCALE GENOMIC DNA]</scope>
    <source>
        <strain evidence="1">Derp</strain>
    </source>
</reference>
<evidence type="ECO:0000313" key="1">
    <source>
        <dbReference type="EMBL" id="KAH9415523.1"/>
    </source>
</evidence>
<protein>
    <submittedName>
        <fullName evidence="1">Uncharacterized protein</fullName>
    </submittedName>
</protein>
<evidence type="ECO:0000313" key="2">
    <source>
        <dbReference type="Proteomes" id="UP000887458"/>
    </source>
</evidence>
<dbReference type="EMBL" id="NJHN03000095">
    <property type="protein sequence ID" value="KAH9415523.1"/>
    <property type="molecule type" value="Genomic_DNA"/>
</dbReference>
<comment type="caution">
    <text evidence="1">The sequence shown here is derived from an EMBL/GenBank/DDBJ whole genome shotgun (WGS) entry which is preliminary data.</text>
</comment>
<reference evidence="1 2" key="1">
    <citation type="journal article" date="2018" name="J. Allergy Clin. Immunol.">
        <title>High-quality assembly of Dermatophagoides pteronyssinus genome and transcriptome reveals a wide range of novel allergens.</title>
        <authorList>
            <person name="Liu X.Y."/>
            <person name="Yang K.Y."/>
            <person name="Wang M.Q."/>
            <person name="Kwok J.S."/>
            <person name="Zeng X."/>
            <person name="Yang Z."/>
            <person name="Xiao X.J."/>
            <person name="Lau C.P."/>
            <person name="Li Y."/>
            <person name="Huang Z.M."/>
            <person name="Ba J.G."/>
            <person name="Yim A.K."/>
            <person name="Ouyang C.Y."/>
            <person name="Ngai S.M."/>
            <person name="Chan T.F."/>
            <person name="Leung E.L."/>
            <person name="Liu L."/>
            <person name="Liu Z.G."/>
            <person name="Tsui S.K."/>
        </authorList>
    </citation>
    <scope>NUCLEOTIDE SEQUENCE [LARGE SCALE GENOMIC DNA]</scope>
    <source>
        <strain evidence="1">Derp</strain>
    </source>
</reference>
<accession>A0ABQ8IYY0</accession>
<name>A0ABQ8IYY0_DERPT</name>
<gene>
    <name evidence="1" type="ORF">DERP_000008</name>
</gene>
<proteinExistence type="predicted"/>
<dbReference type="Proteomes" id="UP000887458">
    <property type="component" value="Unassembled WGS sequence"/>
</dbReference>
<keyword evidence="2" id="KW-1185">Reference proteome</keyword>